<evidence type="ECO:0000313" key="3">
    <source>
        <dbReference type="Proteomes" id="UP001243757"/>
    </source>
</evidence>
<dbReference type="Proteomes" id="UP001243757">
    <property type="component" value="Unassembled WGS sequence"/>
</dbReference>
<dbReference type="RefSeq" id="WP_284481978.1">
    <property type="nucleotide sequence ID" value="NZ_JASNJD010000012.1"/>
</dbReference>
<feature type="chain" id="PRO_5046587515" description="Glycoside hydrolase" evidence="1">
    <location>
        <begin position="26"/>
        <end position="578"/>
    </location>
</feature>
<evidence type="ECO:0000313" key="2">
    <source>
        <dbReference type="EMBL" id="MDK3019175.1"/>
    </source>
</evidence>
<reference evidence="2 3" key="1">
    <citation type="submission" date="2023-05" db="EMBL/GenBank/DDBJ databases">
        <title>Pseudodonghicola sp. nov.</title>
        <authorList>
            <person name="Huang J."/>
        </authorList>
    </citation>
    <scope>NUCLEOTIDE SEQUENCE [LARGE SCALE GENOMIC DNA]</scope>
    <source>
        <strain evidence="2 3">IC7</strain>
    </source>
</reference>
<keyword evidence="1" id="KW-0732">Signal</keyword>
<organism evidence="2 3">
    <name type="scientific">Pseudodonghicola flavimaris</name>
    <dbReference type="NCBI Taxonomy" id="3050036"/>
    <lineage>
        <taxon>Bacteria</taxon>
        <taxon>Pseudomonadati</taxon>
        <taxon>Pseudomonadota</taxon>
        <taxon>Alphaproteobacteria</taxon>
        <taxon>Rhodobacterales</taxon>
        <taxon>Paracoccaceae</taxon>
        <taxon>Pseudodonghicola</taxon>
    </lineage>
</organism>
<comment type="caution">
    <text evidence="2">The sequence shown here is derived from an EMBL/GenBank/DDBJ whole genome shotgun (WGS) entry which is preliminary data.</text>
</comment>
<accession>A0ABT7F3W0</accession>
<protein>
    <recommendedName>
        <fullName evidence="4">Glycoside hydrolase</fullName>
    </recommendedName>
</protein>
<sequence>MRRRSLLTAALAAPLSLSLPLRSWAQQAGGTVPPVPVGSVPMCMGLSGINDWSVEQPFIDVMKTARPWIGHKSGQWGGASHDDLAQAGYLDEHGWPLEIPPELGSIGTLVLTDLPEAAQSLAGRYVLRFDGDGIVEVSLRGRNVRYADNEVRFDFEPGSGPVDIRIQRTDRSRSGNHVRNITVVREDRVREFDAGAVFNPDFLRVLEGFRALRFMDWMATNDSTLSRWEDRPQVSDYTYALRGAPAEVMIDLANRIGVDAWFNMPHLADDDYLRRFATLARDTLWTDLNAYVEFSNEVWNWQFKQAQWAHTQAQERWNSDTAWVQYYALRASQAADIWSAVYAETGARERLINVLSTQTGWIGLEHDILDPPLVRAEAKEAAPIASHFDAYAITGYFGAALGMEDRAPLIRQWLSDSRAMAESAAAAKGLTGAARDSYVEAHKFDVATALAWAEMRDGLGSGDPDGSLSWLLETVFPYHAEVAAKWDLDLIMYEGGTHLVGIGPMVNEEDITAFFTHFNYTPEMATLYTELINGWQAAGGALFNVFTDVSTPSKWGSWGALRHLSDQNPRWEAIRAFL</sequence>
<evidence type="ECO:0000256" key="1">
    <source>
        <dbReference type="SAM" id="SignalP"/>
    </source>
</evidence>
<proteinExistence type="predicted"/>
<keyword evidence="3" id="KW-1185">Reference proteome</keyword>
<dbReference type="EMBL" id="JASNJD010000012">
    <property type="protein sequence ID" value="MDK3019175.1"/>
    <property type="molecule type" value="Genomic_DNA"/>
</dbReference>
<feature type="signal peptide" evidence="1">
    <location>
        <begin position="1"/>
        <end position="25"/>
    </location>
</feature>
<name>A0ABT7F3W0_9RHOB</name>
<gene>
    <name evidence="2" type="ORF">QO033_15950</name>
</gene>
<evidence type="ECO:0008006" key="4">
    <source>
        <dbReference type="Google" id="ProtNLM"/>
    </source>
</evidence>